<keyword evidence="2" id="KW-1185">Reference proteome</keyword>
<comment type="caution">
    <text evidence="1">The sequence shown here is derived from an EMBL/GenBank/DDBJ whole genome shotgun (WGS) entry which is preliminary data.</text>
</comment>
<feature type="non-terminal residue" evidence="1">
    <location>
        <position position="1"/>
    </location>
</feature>
<gene>
    <name evidence="1" type="ORF">GMARGA_LOCUS40168</name>
</gene>
<reference evidence="1 2" key="1">
    <citation type="submission" date="2021-06" db="EMBL/GenBank/DDBJ databases">
        <authorList>
            <person name="Kallberg Y."/>
            <person name="Tangrot J."/>
            <person name="Rosling A."/>
        </authorList>
    </citation>
    <scope>NUCLEOTIDE SEQUENCE [LARGE SCALE GENOMIC DNA]</scope>
    <source>
        <strain evidence="1 2">120-4 pot B 10/14</strain>
    </source>
</reference>
<dbReference type="EMBL" id="CAJVQB010100603">
    <property type="protein sequence ID" value="CAG8850343.1"/>
    <property type="molecule type" value="Genomic_DNA"/>
</dbReference>
<feature type="non-terminal residue" evidence="1">
    <location>
        <position position="49"/>
    </location>
</feature>
<accession>A0ABN7X8A7</accession>
<protein>
    <submittedName>
        <fullName evidence="1">15612_t:CDS:1</fullName>
    </submittedName>
</protein>
<dbReference type="Proteomes" id="UP000789901">
    <property type="component" value="Unassembled WGS sequence"/>
</dbReference>
<organism evidence="1 2">
    <name type="scientific">Gigaspora margarita</name>
    <dbReference type="NCBI Taxonomy" id="4874"/>
    <lineage>
        <taxon>Eukaryota</taxon>
        <taxon>Fungi</taxon>
        <taxon>Fungi incertae sedis</taxon>
        <taxon>Mucoromycota</taxon>
        <taxon>Glomeromycotina</taxon>
        <taxon>Glomeromycetes</taxon>
        <taxon>Diversisporales</taxon>
        <taxon>Gigasporaceae</taxon>
        <taxon>Gigaspora</taxon>
    </lineage>
</organism>
<evidence type="ECO:0000313" key="1">
    <source>
        <dbReference type="EMBL" id="CAG8850343.1"/>
    </source>
</evidence>
<sequence>VEIIRIRRKLDSQNCVALEGAIDFSMIQEKQLLTMRELLTEQKLEGQMV</sequence>
<evidence type="ECO:0000313" key="2">
    <source>
        <dbReference type="Proteomes" id="UP000789901"/>
    </source>
</evidence>
<proteinExistence type="predicted"/>
<name>A0ABN7X8A7_GIGMA</name>